<dbReference type="EMBL" id="JXAL01000020">
    <property type="protein sequence ID" value="KIL35534.1"/>
    <property type="molecule type" value="Genomic_DNA"/>
</dbReference>
<proteinExistence type="predicted"/>
<evidence type="ECO:0000313" key="1">
    <source>
        <dbReference type="EMBL" id="KIL35534.1"/>
    </source>
</evidence>
<gene>
    <name evidence="1" type="ORF">SD71_12800</name>
</gene>
<comment type="caution">
    <text evidence="1">The sequence shown here is derived from an EMBL/GenBank/DDBJ whole genome shotgun (WGS) entry which is preliminary data.</text>
</comment>
<sequence>MQLTYRFDQECVQIREAADGADIEFEIKILQNGILLKGIKEVQKKFEENSVYTDVLFYAYEDHKYKVIVRKDYYVEFILALMERQILRSVEWV</sequence>
<dbReference type="Proteomes" id="UP000054526">
    <property type="component" value="Unassembled WGS sequence"/>
</dbReference>
<reference evidence="1 2" key="1">
    <citation type="submission" date="2014-12" db="EMBL/GenBank/DDBJ databases">
        <title>Draft genome sequence of Cohnella kolymensis strain B-2846.</title>
        <authorList>
            <person name="Karlyshev A.V."/>
            <person name="Kudryashova E.B."/>
        </authorList>
    </citation>
    <scope>NUCLEOTIDE SEQUENCE [LARGE SCALE GENOMIC DNA]</scope>
    <source>
        <strain evidence="1 2">VKM B-2846</strain>
    </source>
</reference>
<keyword evidence="2" id="KW-1185">Reference proteome</keyword>
<evidence type="ECO:0000313" key="2">
    <source>
        <dbReference type="Proteomes" id="UP000054526"/>
    </source>
</evidence>
<name>A0ABR5A3A3_9BACL</name>
<dbReference type="RefSeq" id="WP_041063824.1">
    <property type="nucleotide sequence ID" value="NZ_JXAL01000020.1"/>
</dbReference>
<protein>
    <submittedName>
        <fullName evidence="1">Uncharacterized protein</fullName>
    </submittedName>
</protein>
<accession>A0ABR5A3A3</accession>
<organism evidence="1 2">
    <name type="scientific">Cohnella kolymensis</name>
    <dbReference type="NCBI Taxonomy" id="1590652"/>
    <lineage>
        <taxon>Bacteria</taxon>
        <taxon>Bacillati</taxon>
        <taxon>Bacillota</taxon>
        <taxon>Bacilli</taxon>
        <taxon>Bacillales</taxon>
        <taxon>Paenibacillaceae</taxon>
        <taxon>Cohnella</taxon>
    </lineage>
</organism>